<dbReference type="RefSeq" id="WP_097146929.1">
    <property type="nucleotide sequence ID" value="NZ_OBEA01000006.1"/>
</dbReference>
<dbReference type="PANTHER" id="PTHR30606:SF10">
    <property type="entry name" value="PHOSPHATIDYLINOSITOL MANNOSIDE ACYLTRANSFERASE"/>
    <property type="match status" value="1"/>
</dbReference>
<keyword evidence="5" id="KW-0472">Membrane</keyword>
<evidence type="ECO:0000256" key="5">
    <source>
        <dbReference type="ARBA" id="ARBA00023136"/>
    </source>
</evidence>
<protein>
    <submittedName>
        <fullName evidence="8">KDO2-lipid IV(A) lauroyltransferase</fullName>
    </submittedName>
    <submittedName>
        <fullName evidence="7">Lauroyl acyltransferase</fullName>
    </submittedName>
</protein>
<dbReference type="CDD" id="cd07984">
    <property type="entry name" value="LPLAT_LABLAT-like"/>
    <property type="match status" value="1"/>
</dbReference>
<evidence type="ECO:0000256" key="4">
    <source>
        <dbReference type="ARBA" id="ARBA00022679"/>
    </source>
</evidence>
<reference evidence="7 10" key="2">
    <citation type="journal article" date="2018" name="Int. J. Syst. Evol. Microbiol.">
        <title>Pseudooceanicola lipolyticus sp. nov., a marine alphaproteobacterium, reclassification of Oceanicola flagellatus as Pseudooceanicola flagellatus comb. nov. and emended description of the genus Pseudooceanicola.</title>
        <authorList>
            <person name="Huang M.-M."/>
            <person name="Guo L.-L."/>
            <person name="Wu Y.-H."/>
            <person name="Lai Q.-L."/>
            <person name="Shao Z.-Z."/>
            <person name="Wang C.-S."/>
            <person name="Wu M."/>
            <person name="Xu X.-W."/>
        </authorList>
    </citation>
    <scope>NUCLEOTIDE SEQUENCE [LARGE SCALE GENOMIC DNA]</scope>
    <source>
        <strain evidence="7 10">Ar-45</strain>
    </source>
</reference>
<dbReference type="InterPro" id="IPR004960">
    <property type="entry name" value="LipA_acyltrans"/>
</dbReference>
<dbReference type="Pfam" id="PF03279">
    <property type="entry name" value="Lip_A_acyltrans"/>
    <property type="match status" value="1"/>
</dbReference>
<sequence length="322" mass="35765">MTRSAPPPGKRPVVASEITDPADLPARERLGHYVVNIALGGLIGLGLALPYERRVPLFGWLVSRLVAPLAGYNRRIRDNLALVSPEMSAAEVRRMQRAVTDNVGRTLIEIYSGPEFKARLSDAPIEGPGLEALDAACAAGRPVVLVSGHFGNYEAFHAKVAARHGEVGAIYRPLNNIYFNRHYVAAMESIAKPLFPRGRRGMAQMVRFLRAGNIVAMLSDQHFDSGAPLRFFDQPAMTATSAAEMALKYKAEILPIYGIRQPDGLSFRIVVEAPLPHTSAEEMSQRLNDSLESMTRAHPEQWFWVHRRWKRRRSQQPAQAGR</sequence>
<gene>
    <name evidence="7" type="ORF">CVM39_17125</name>
    <name evidence="8" type="ORF">SAMN06297129_3239</name>
</gene>
<evidence type="ECO:0000313" key="7">
    <source>
        <dbReference type="EMBL" id="PJE27045.1"/>
    </source>
</evidence>
<evidence type="ECO:0000256" key="2">
    <source>
        <dbReference type="ARBA" id="ARBA00022475"/>
    </source>
</evidence>
<evidence type="ECO:0000313" key="9">
    <source>
        <dbReference type="Proteomes" id="UP000231655"/>
    </source>
</evidence>
<name>A0A285JAV0_9RHOB</name>
<keyword evidence="10" id="KW-1185">Reference proteome</keyword>
<dbReference type="EMBL" id="OBEA01000006">
    <property type="protein sequence ID" value="SNY56261.1"/>
    <property type="molecule type" value="Genomic_DNA"/>
</dbReference>
<dbReference type="GO" id="GO:0016746">
    <property type="term" value="F:acyltransferase activity"/>
    <property type="evidence" value="ECO:0007669"/>
    <property type="project" value="UniProtKB-KW"/>
</dbReference>
<dbReference type="Proteomes" id="UP000231702">
    <property type="component" value="Unassembled WGS sequence"/>
</dbReference>
<evidence type="ECO:0000256" key="3">
    <source>
        <dbReference type="ARBA" id="ARBA00022519"/>
    </source>
</evidence>
<accession>A0A285JAV0</accession>
<evidence type="ECO:0000256" key="1">
    <source>
        <dbReference type="ARBA" id="ARBA00004533"/>
    </source>
</evidence>
<dbReference type="PANTHER" id="PTHR30606">
    <property type="entry name" value="LIPID A BIOSYNTHESIS LAUROYL ACYLTRANSFERASE"/>
    <property type="match status" value="1"/>
</dbReference>
<evidence type="ECO:0000256" key="6">
    <source>
        <dbReference type="ARBA" id="ARBA00023315"/>
    </source>
</evidence>
<comment type="subcellular location">
    <subcellularLocation>
        <location evidence="1">Cell inner membrane</location>
    </subcellularLocation>
</comment>
<dbReference type="GO" id="GO:0005886">
    <property type="term" value="C:plasma membrane"/>
    <property type="evidence" value="ECO:0007669"/>
    <property type="project" value="UniProtKB-SubCell"/>
</dbReference>
<keyword evidence="3" id="KW-0997">Cell inner membrane</keyword>
<dbReference type="OrthoDB" id="9801955at2"/>
<keyword evidence="4 8" id="KW-0808">Transferase</keyword>
<dbReference type="Proteomes" id="UP000231655">
    <property type="component" value="Unassembled WGS sequence"/>
</dbReference>
<dbReference type="GO" id="GO:0009247">
    <property type="term" value="P:glycolipid biosynthetic process"/>
    <property type="evidence" value="ECO:0007669"/>
    <property type="project" value="UniProtKB-ARBA"/>
</dbReference>
<reference evidence="8 9" key="1">
    <citation type="submission" date="2017-09" db="EMBL/GenBank/DDBJ databases">
        <authorList>
            <person name="Ehlers B."/>
            <person name="Leendertz F.H."/>
        </authorList>
    </citation>
    <scope>NUCLEOTIDE SEQUENCE [LARGE SCALE GENOMIC DNA]</scope>
    <source>
        <strain evidence="8 9">CGMCC 1.12662</strain>
    </source>
</reference>
<keyword evidence="2" id="KW-1003">Cell membrane</keyword>
<evidence type="ECO:0000313" key="8">
    <source>
        <dbReference type="EMBL" id="SNY56261.1"/>
    </source>
</evidence>
<proteinExistence type="predicted"/>
<organism evidence="8 9">
    <name type="scientific">Pseudooceanicola antarcticus</name>
    <dbReference type="NCBI Taxonomy" id="1247613"/>
    <lineage>
        <taxon>Bacteria</taxon>
        <taxon>Pseudomonadati</taxon>
        <taxon>Pseudomonadota</taxon>
        <taxon>Alphaproteobacteria</taxon>
        <taxon>Rhodobacterales</taxon>
        <taxon>Paracoccaceae</taxon>
        <taxon>Pseudooceanicola</taxon>
    </lineage>
</organism>
<dbReference type="PIRSF" id="PIRSF026649">
    <property type="entry name" value="MsbB"/>
    <property type="match status" value="1"/>
</dbReference>
<dbReference type="AlphaFoldDB" id="A0A285JAV0"/>
<keyword evidence="6 7" id="KW-0012">Acyltransferase</keyword>
<dbReference type="EMBL" id="PGTD01000018">
    <property type="protein sequence ID" value="PJE27045.1"/>
    <property type="molecule type" value="Genomic_DNA"/>
</dbReference>
<evidence type="ECO:0000313" key="10">
    <source>
        <dbReference type="Proteomes" id="UP000231702"/>
    </source>
</evidence>